<evidence type="ECO:0000256" key="1">
    <source>
        <dbReference type="SAM" id="MobiDB-lite"/>
    </source>
</evidence>
<dbReference type="EMBL" id="BMEG01000004">
    <property type="protein sequence ID" value="GGD73741.1"/>
    <property type="molecule type" value="Genomic_DNA"/>
</dbReference>
<keyword evidence="3" id="KW-1185">Reference proteome</keyword>
<accession>A0ABQ1RL42</accession>
<organism evidence="2 3">
    <name type="scientific">Caballeronia grimmiae</name>
    <dbReference type="NCBI Taxonomy" id="1071679"/>
    <lineage>
        <taxon>Bacteria</taxon>
        <taxon>Pseudomonadati</taxon>
        <taxon>Pseudomonadota</taxon>
        <taxon>Betaproteobacteria</taxon>
        <taxon>Burkholderiales</taxon>
        <taxon>Burkholderiaceae</taxon>
        <taxon>Caballeronia</taxon>
    </lineage>
</organism>
<gene>
    <name evidence="2" type="ORF">GCM10010985_30220</name>
</gene>
<evidence type="ECO:0000313" key="2">
    <source>
        <dbReference type="EMBL" id="GGD73741.1"/>
    </source>
</evidence>
<comment type="caution">
    <text evidence="2">The sequence shown here is derived from an EMBL/GenBank/DDBJ whole genome shotgun (WGS) entry which is preliminary data.</text>
</comment>
<reference evidence="3" key="1">
    <citation type="journal article" date="2019" name="Int. J. Syst. Evol. Microbiol.">
        <title>The Global Catalogue of Microorganisms (GCM) 10K type strain sequencing project: providing services to taxonomists for standard genome sequencing and annotation.</title>
        <authorList>
            <consortium name="The Broad Institute Genomics Platform"/>
            <consortium name="The Broad Institute Genome Sequencing Center for Infectious Disease"/>
            <person name="Wu L."/>
            <person name="Ma J."/>
        </authorList>
    </citation>
    <scope>NUCLEOTIDE SEQUENCE [LARGE SCALE GENOMIC DNA]</scope>
    <source>
        <strain evidence="3">CGMCC 1.11013</strain>
    </source>
</reference>
<feature type="region of interest" description="Disordered" evidence="1">
    <location>
        <begin position="62"/>
        <end position="91"/>
    </location>
</feature>
<proteinExistence type="predicted"/>
<protein>
    <submittedName>
        <fullName evidence="2">Uncharacterized protein</fullName>
    </submittedName>
</protein>
<evidence type="ECO:0000313" key="3">
    <source>
        <dbReference type="Proteomes" id="UP000597138"/>
    </source>
</evidence>
<name>A0ABQ1RL42_9BURK</name>
<dbReference type="Proteomes" id="UP000597138">
    <property type="component" value="Unassembled WGS sequence"/>
</dbReference>
<sequence>MQAANQKSGPRKQRRARLPLRKLRADAFDVDVLGDCVSHVSDFSREGNERWTLRCRILGRKRRTPQMRGTPTNHHNKASRMGMVREGAGAI</sequence>